<dbReference type="InterPro" id="IPR029063">
    <property type="entry name" value="SAM-dependent_MTases_sf"/>
</dbReference>
<evidence type="ECO:0000313" key="1">
    <source>
        <dbReference type="EMBL" id="SVC84111.1"/>
    </source>
</evidence>
<dbReference type="Gene3D" id="3.40.50.150">
    <property type="entry name" value="Vaccinia Virus protein VP39"/>
    <property type="match status" value="1"/>
</dbReference>
<evidence type="ECO:0008006" key="2">
    <source>
        <dbReference type="Google" id="ProtNLM"/>
    </source>
</evidence>
<organism evidence="1">
    <name type="scientific">marine metagenome</name>
    <dbReference type="NCBI Taxonomy" id="408172"/>
    <lineage>
        <taxon>unclassified sequences</taxon>
        <taxon>metagenomes</taxon>
        <taxon>ecological metagenomes</taxon>
    </lineage>
</organism>
<feature type="non-terminal residue" evidence="1">
    <location>
        <position position="1"/>
    </location>
</feature>
<proteinExistence type="predicted"/>
<dbReference type="PANTHER" id="PTHR40036">
    <property type="entry name" value="MACROCIN O-METHYLTRANSFERASE"/>
    <property type="match status" value="1"/>
</dbReference>
<sequence length="230" mass="26730">KKLNSILDFIGINLRVKVANKSPIDIYLDNLSNDCFKFFEKDIKKSSVFLKDDEVRKYSISKAYNNGKGNNLYLEFGVYKGGSINKFANYLSQKNLEIYGFDSFEGLEEEWITDEYSPIGTFSLNKKSPKVAKNVSLIKGKIQTTLEGFLNKKKEKITFVHVDVDTYTPTKFILGKIKPYLQKGSIILFDEFYGYPNWQLYEYKAFTEEFNPNEYKYIAFCTRQVAIEIL</sequence>
<accession>A0A382QIM3</accession>
<dbReference type="PANTHER" id="PTHR40036:SF1">
    <property type="entry name" value="MACROCIN O-METHYLTRANSFERASE"/>
    <property type="match status" value="1"/>
</dbReference>
<reference evidence="1" key="1">
    <citation type="submission" date="2018-05" db="EMBL/GenBank/DDBJ databases">
        <authorList>
            <person name="Lanie J.A."/>
            <person name="Ng W.-L."/>
            <person name="Kazmierczak K.M."/>
            <person name="Andrzejewski T.M."/>
            <person name="Davidsen T.M."/>
            <person name="Wayne K.J."/>
            <person name="Tettelin H."/>
            <person name="Glass J.I."/>
            <person name="Rusch D."/>
            <person name="Podicherti R."/>
            <person name="Tsui H.-C.T."/>
            <person name="Winkler M.E."/>
        </authorList>
    </citation>
    <scope>NUCLEOTIDE SEQUENCE</scope>
</reference>
<dbReference type="AlphaFoldDB" id="A0A382QIM3"/>
<gene>
    <name evidence="1" type="ORF">METZ01_LOCUS336965</name>
</gene>
<protein>
    <recommendedName>
        <fullName evidence="2">Class I SAM-dependent methyltransferase</fullName>
    </recommendedName>
</protein>
<name>A0A382QIM3_9ZZZZ</name>
<dbReference type="EMBL" id="UINC01114066">
    <property type="protein sequence ID" value="SVC84111.1"/>
    <property type="molecule type" value="Genomic_DNA"/>
</dbReference>
<dbReference type="InterPro" id="IPR008884">
    <property type="entry name" value="TylF_MeTrfase"/>
</dbReference>
<dbReference type="Pfam" id="PF13578">
    <property type="entry name" value="Methyltransf_24"/>
    <property type="match status" value="1"/>
</dbReference>
<dbReference type="SUPFAM" id="SSF53335">
    <property type="entry name" value="S-adenosyl-L-methionine-dependent methyltransferases"/>
    <property type="match status" value="1"/>
</dbReference>